<dbReference type="Proteomes" id="UP000008385">
    <property type="component" value="Chromosome"/>
</dbReference>
<dbReference type="PANTHER" id="PTHR35603">
    <property type="match status" value="1"/>
</dbReference>
<evidence type="ECO:0000313" key="6">
    <source>
        <dbReference type="Proteomes" id="UP000008385"/>
    </source>
</evidence>
<evidence type="ECO:0000259" key="4">
    <source>
        <dbReference type="Pfam" id="PF05433"/>
    </source>
</evidence>
<comment type="subcellular location">
    <subcellularLocation>
        <location evidence="1">Membrane</location>
    </subcellularLocation>
</comment>
<dbReference type="STRING" id="365046.Rta_06590"/>
<keyword evidence="3" id="KW-0812">Transmembrane</keyword>
<dbReference type="AlphaFoldDB" id="F5XWX6"/>
<dbReference type="GO" id="GO:0019867">
    <property type="term" value="C:outer membrane"/>
    <property type="evidence" value="ECO:0007669"/>
    <property type="project" value="InterPro"/>
</dbReference>
<organism evidence="5 6">
    <name type="scientific">Ramlibacter tataouinensis (strain ATCC BAA-407 / DSM 14655 / LMG 21543 / TTB310)</name>
    <dbReference type="NCBI Taxonomy" id="365046"/>
    <lineage>
        <taxon>Bacteria</taxon>
        <taxon>Pseudomonadati</taxon>
        <taxon>Pseudomonadota</taxon>
        <taxon>Betaproteobacteria</taxon>
        <taxon>Burkholderiales</taxon>
        <taxon>Comamonadaceae</taxon>
        <taxon>Ramlibacter</taxon>
    </lineage>
</organism>
<name>F5XWX6_RAMTT</name>
<sequence>MRRPAVINRTSIHFLPAMNADLTHPTAPQSSLRAVPRAVWVALGALSLATAGLTGALVMRAIDAPAAVPQVASAVEAQAAPAPATAAAAVSQFQPAAVPQAPVAVAPQPVAQAPAPVRVARPAPARPVQAAPAPVVARAPAQPAWNPPLETTRAAVCASCGTVETVQAVREQGQGSGLGAVGGAVIGGLLGNQVGGGNGRKVMTVVGAAGGALAGHQLEKRVRGTSAYDVQVRMEDGSVRTYRQAEPMAVGTRVVAEGQVLRAAQGRAAPAAPRPIYTTQSVGYGG</sequence>
<reference evidence="5 6" key="2">
    <citation type="journal article" date="2011" name="PLoS ONE">
        <title>The Cyst-Dividing Bacterium Ramlibacter tataouinensis TTB310 Genome Reveals a Well-Stocked Toolbox for Adaptation to a Desert Environment.</title>
        <authorList>
            <person name="De Luca G."/>
            <person name="Barakat M."/>
            <person name="Ortet P."/>
            <person name="Fochesato S."/>
            <person name="Jourlin-Castelli C."/>
            <person name="Ansaldi M."/>
            <person name="Py B."/>
            <person name="Fichant G."/>
            <person name="Coutinho P.M."/>
            <person name="Voulhoux R."/>
            <person name="Bastien O."/>
            <person name="Marechal E."/>
            <person name="Henrissat B."/>
            <person name="Quentin Y."/>
            <person name="Noirot P."/>
            <person name="Filloux A."/>
            <person name="Mejean V."/>
            <person name="Dubow M.S."/>
            <person name="Barras F."/>
            <person name="Barbe V."/>
            <person name="Weissenbach J."/>
            <person name="Mihalcescu I."/>
            <person name="Vermeglio A."/>
            <person name="Achouak W."/>
            <person name="Heulin T."/>
        </authorList>
    </citation>
    <scope>NUCLEOTIDE SEQUENCE [LARGE SCALE GENOMIC DNA]</scope>
    <source>
        <strain evidence="6">ATCC BAA-407 / DSM 14655 / LMG 21543 / TTB310</strain>
    </source>
</reference>
<feature type="transmembrane region" description="Helical" evidence="3">
    <location>
        <begin position="38"/>
        <end position="59"/>
    </location>
</feature>
<proteinExistence type="predicted"/>
<dbReference type="EMBL" id="CP000245">
    <property type="protein sequence ID" value="AEG91737.1"/>
    <property type="molecule type" value="Genomic_DNA"/>
</dbReference>
<evidence type="ECO:0000256" key="1">
    <source>
        <dbReference type="ARBA" id="ARBA00004370"/>
    </source>
</evidence>
<dbReference type="eggNOG" id="COG3133">
    <property type="taxonomic scope" value="Bacteria"/>
</dbReference>
<dbReference type="KEGG" id="rta:Rta_06590"/>
<feature type="domain" description="Glycine zipper 2TM" evidence="4">
    <location>
        <begin position="178"/>
        <end position="218"/>
    </location>
</feature>
<evidence type="ECO:0000256" key="2">
    <source>
        <dbReference type="ARBA" id="ARBA00023136"/>
    </source>
</evidence>
<evidence type="ECO:0000256" key="3">
    <source>
        <dbReference type="SAM" id="Phobius"/>
    </source>
</evidence>
<dbReference type="PANTHER" id="PTHR35603:SF2">
    <property type="entry name" value="OUTER MEMBRANE LIPOPROTEIN"/>
    <property type="match status" value="1"/>
</dbReference>
<reference evidence="6" key="1">
    <citation type="submission" date="2006-01" db="EMBL/GenBank/DDBJ databases">
        <title>Genome of the cyst-dividing bacterium Ramlibacter tataouinensis.</title>
        <authorList>
            <person name="Barakat M."/>
            <person name="Ortet P."/>
            <person name="De Luca G."/>
            <person name="Jourlin-Castelli C."/>
            <person name="Ansaldi M."/>
            <person name="Py B."/>
            <person name="Fichant G."/>
            <person name="Coutinho P."/>
            <person name="Voulhoux R."/>
            <person name="Bastien O."/>
            <person name="Roy S."/>
            <person name="Marechal E."/>
            <person name="Henrissat B."/>
            <person name="Quentin Y."/>
            <person name="Noirot P."/>
            <person name="Filloux A."/>
            <person name="Mejean V."/>
            <person name="DuBow M."/>
            <person name="Barras F."/>
            <person name="Heulin T."/>
        </authorList>
    </citation>
    <scope>NUCLEOTIDE SEQUENCE [LARGE SCALE GENOMIC DNA]</scope>
    <source>
        <strain evidence="6">ATCC BAA-407 / DSM 14655 / LMG 21543 / TTB310</strain>
    </source>
</reference>
<dbReference type="InterPro" id="IPR008816">
    <property type="entry name" value="Gly_zipper_2TM_dom"/>
</dbReference>
<keyword evidence="3" id="KW-1133">Transmembrane helix</keyword>
<dbReference type="HOGENOM" id="CLU_090265_1_0_4"/>
<evidence type="ECO:0000313" key="5">
    <source>
        <dbReference type="EMBL" id="AEG91737.1"/>
    </source>
</evidence>
<dbReference type="Pfam" id="PF05433">
    <property type="entry name" value="Rick_17kDa_Anti"/>
    <property type="match status" value="1"/>
</dbReference>
<dbReference type="InterPro" id="IPR051407">
    <property type="entry name" value="Bact_OM_lipoprot/Surf_antigen"/>
</dbReference>
<protein>
    <recommendedName>
        <fullName evidence="4">Glycine zipper 2TM domain-containing protein</fullName>
    </recommendedName>
</protein>
<accession>F5XWX6</accession>
<keyword evidence="2 3" id="KW-0472">Membrane</keyword>
<gene>
    <name evidence="5" type="ordered locus">Rta_06590</name>
</gene>
<keyword evidence="6" id="KW-1185">Reference proteome</keyword>